<evidence type="ECO:0000313" key="5">
    <source>
        <dbReference type="EMBL" id="KAG7664953.1"/>
    </source>
</evidence>
<dbReference type="InterPro" id="IPR002052">
    <property type="entry name" value="DNA_methylase_N6_adenine_CS"/>
</dbReference>
<evidence type="ECO:0000256" key="2">
    <source>
        <dbReference type="ARBA" id="ARBA00022679"/>
    </source>
</evidence>
<dbReference type="GO" id="GO:0032259">
    <property type="term" value="P:methylation"/>
    <property type="evidence" value="ECO:0007669"/>
    <property type="project" value="UniProtKB-KW"/>
</dbReference>
<keyword evidence="6" id="KW-1185">Reference proteome</keyword>
<keyword evidence="1" id="KW-0489">Methyltransferase</keyword>
<dbReference type="AlphaFoldDB" id="A0A8J5UJZ1"/>
<dbReference type="GO" id="GO:0008757">
    <property type="term" value="F:S-adenosylmethionine-dependent methyltransferase activity"/>
    <property type="evidence" value="ECO:0007669"/>
    <property type="project" value="TreeGrafter"/>
</dbReference>
<sequence>MLPTPITKDIDYDKVYEPSEDSFLFLDCFEQEADFIRNRFKQKTLPLVTEIGTGSGIVTTFVMKNIIPNSIFLTTDINPHACQTVLETVKANIDQELSVVDSTQMDLTTAIKSQAIDLLIFNPPYVPASELPEIPENSEDPTWLDLALLGGLDGMVTTWRVLNDLDNILAQPDGIAYILFCARNKPDHVANVMRSRGWQVDTVINRKAGWEVLSILRFMKIRNH</sequence>
<dbReference type="Proteomes" id="UP000694255">
    <property type="component" value="Unassembled WGS sequence"/>
</dbReference>
<dbReference type="PANTHER" id="PTHR45875:SF1">
    <property type="entry name" value="METHYLTRANSFERASE N6AMT1"/>
    <property type="match status" value="1"/>
</dbReference>
<protein>
    <submittedName>
        <fullName evidence="5">MTQ2</fullName>
    </submittedName>
</protein>
<dbReference type="GO" id="GO:0003676">
    <property type="term" value="F:nucleic acid binding"/>
    <property type="evidence" value="ECO:0007669"/>
    <property type="project" value="InterPro"/>
</dbReference>
<evidence type="ECO:0000256" key="3">
    <source>
        <dbReference type="ARBA" id="ARBA00022691"/>
    </source>
</evidence>
<dbReference type="OrthoDB" id="406152at2759"/>
<dbReference type="InterPro" id="IPR007848">
    <property type="entry name" value="Small_mtfrase_dom"/>
</dbReference>
<dbReference type="GO" id="GO:0008276">
    <property type="term" value="F:protein methyltransferase activity"/>
    <property type="evidence" value="ECO:0007669"/>
    <property type="project" value="TreeGrafter"/>
</dbReference>
<keyword evidence="3" id="KW-0949">S-adenosyl-L-methionine</keyword>
<name>A0A8J5UJZ1_9ASCO</name>
<dbReference type="PANTHER" id="PTHR45875">
    <property type="entry name" value="METHYLTRANSFERASE N6AMT1"/>
    <property type="match status" value="1"/>
</dbReference>
<evidence type="ECO:0000259" key="4">
    <source>
        <dbReference type="Pfam" id="PF05175"/>
    </source>
</evidence>
<dbReference type="InterPro" id="IPR052190">
    <property type="entry name" value="Euk-Arch_PrmC-MTase"/>
</dbReference>
<evidence type="ECO:0000313" key="6">
    <source>
        <dbReference type="Proteomes" id="UP000694255"/>
    </source>
</evidence>
<keyword evidence="2" id="KW-0808">Transferase</keyword>
<organism evidence="5 6">
    <name type="scientific">[Candida] subhashii</name>
    <dbReference type="NCBI Taxonomy" id="561895"/>
    <lineage>
        <taxon>Eukaryota</taxon>
        <taxon>Fungi</taxon>
        <taxon>Dikarya</taxon>
        <taxon>Ascomycota</taxon>
        <taxon>Saccharomycotina</taxon>
        <taxon>Pichiomycetes</taxon>
        <taxon>Debaryomycetaceae</taxon>
        <taxon>Spathaspora</taxon>
    </lineage>
</organism>
<dbReference type="PROSITE" id="PS00092">
    <property type="entry name" value="N6_MTASE"/>
    <property type="match status" value="1"/>
</dbReference>
<proteinExistence type="predicted"/>
<gene>
    <name evidence="5" type="ORF">J8A68_001539</name>
</gene>
<evidence type="ECO:0000256" key="1">
    <source>
        <dbReference type="ARBA" id="ARBA00022603"/>
    </source>
</evidence>
<feature type="domain" description="Methyltransferase small" evidence="4">
    <location>
        <begin position="40"/>
        <end position="126"/>
    </location>
</feature>
<dbReference type="Pfam" id="PF05175">
    <property type="entry name" value="MTS"/>
    <property type="match status" value="1"/>
</dbReference>
<comment type="caution">
    <text evidence="5">The sequence shown here is derived from an EMBL/GenBank/DDBJ whole genome shotgun (WGS) entry which is preliminary data.</text>
</comment>
<dbReference type="GeneID" id="73468340"/>
<dbReference type="EMBL" id="JAGSYN010000057">
    <property type="protein sequence ID" value="KAG7664953.1"/>
    <property type="molecule type" value="Genomic_DNA"/>
</dbReference>
<dbReference type="GO" id="GO:0035657">
    <property type="term" value="C:eRF1 methyltransferase complex"/>
    <property type="evidence" value="ECO:0007669"/>
    <property type="project" value="TreeGrafter"/>
</dbReference>
<reference evidence="5 6" key="1">
    <citation type="journal article" date="2021" name="DNA Res.">
        <title>Genome analysis of Candida subhashii reveals its hybrid nature and dual mitochondrial genome conformations.</title>
        <authorList>
            <person name="Mixao V."/>
            <person name="Hegedusova E."/>
            <person name="Saus E."/>
            <person name="Pryszcz L.P."/>
            <person name="Cillingova A."/>
            <person name="Nosek J."/>
            <person name="Gabaldon T."/>
        </authorList>
    </citation>
    <scope>NUCLEOTIDE SEQUENCE [LARGE SCALE GENOMIC DNA]</scope>
    <source>
        <strain evidence="5 6">CBS 10753</strain>
    </source>
</reference>
<dbReference type="RefSeq" id="XP_049265185.1">
    <property type="nucleotide sequence ID" value="XM_049405202.1"/>
</dbReference>
<accession>A0A8J5UJZ1</accession>